<dbReference type="InterPro" id="IPR006935">
    <property type="entry name" value="Helicase/UvrB_N"/>
</dbReference>
<protein>
    <submittedName>
        <fullName evidence="3">DEAD/DEAH box helicase family protein</fullName>
    </submittedName>
</protein>
<dbReference type="PANTHER" id="PTHR47396:SF1">
    <property type="entry name" value="ATP-DEPENDENT HELICASE IRC3-RELATED"/>
    <property type="match status" value="1"/>
</dbReference>
<dbReference type="EMBL" id="JBHXOF010000028">
    <property type="protein sequence ID" value="MFD4217253.1"/>
    <property type="molecule type" value="Genomic_DNA"/>
</dbReference>
<dbReference type="Proteomes" id="UP001598251">
    <property type="component" value="Unassembled WGS sequence"/>
</dbReference>
<dbReference type="Pfam" id="PF19778">
    <property type="entry name" value="RE_endonuc"/>
    <property type="match status" value="1"/>
</dbReference>
<keyword evidence="3" id="KW-0347">Helicase</keyword>
<sequence>MKKPKLHFDAELPHQKAAVDAVCDLFHGQESGHSLFTVSGGNDDLFTPVAGVGNRLRILPDQLHANLNEVQERNGLLLSSLPDLADERDLNFTVEMETGTGKTYVYLRTVYELNKRYGFTKFIVVVPSVAIREGVHKSLQIMEDHFKALYDGTPLHYFAYDSAQLGEVRNFAYSSGIELMIVTAAAINKQATAKIYQRSEQTGGEAPIALIKQVRPILIVDEPQSVDGGPQGRGRQALRAMDPLFSLRYSATHVDVFNMVYKLDAVDAYQAGLVKQIEVAGGTVEHAHGRPYIRLERVSTRKDDYTATVEVDVMRSGRVVRRTERVSPGSSLGAITDNRVYEGLLVGDVTKGRGRSELGFIQVHGGGIDEYLREGEAYGDIPVLERARHLINKTIRVHLDRELELRSRDIKVLSLFFIDRVDRYRAEDSDGASVPGEYVKIFEEEYAQLQRNPRYSTLYDGVDLDSEPSAVHEGYFARDAKGKPKDIKEGAARDGADAERAYDLIMRDKERLLSLHEPVKFIFSHSALREGWDNPNVFQICSLREMGSERQRRQTIGRGLRLAVNQEGQRLHGFDVNTLTVVATESLEQFATSLQTEYEQDAKVSFGRIEPHQFSSLLLPGSDGKRLGSEGSQRLFAALQEAGYIQSNGKIDAQLLQQVLAEDTFTLPVEFAGLESVVAERLQQRAKGVTINDRDQRRTVKVRKQVFENPQFHELWNRIKQRSTYRVDFDPEKLIADAAGALKEARQILPARMTWTSTTLAISERGIETGAESTSAPQLVEQGDIPLPDILGELAEQTKLTRRTIHRILSESGRFRDFQRNPQEFVSLAAEKITEARRAALVDGIKYVKLGESDVYAQELFLTEELHGYLGKNLTPAAKSVYEEVRYDSETERKFVEDLESASDVEVYAKLPSWFKIPTPLGTYNPDWAIVRRLPDGEQRLYLVIETKGTQQESLLRPEELGKIKCGRKHFEALGTNVTFEQTDVWGHVTFTA</sequence>
<accession>A0ABW6EQ28</accession>
<comment type="caution">
    <text evidence="3">The sequence shown here is derived from an EMBL/GenBank/DDBJ whole genome shotgun (WGS) entry which is preliminary data.</text>
</comment>
<evidence type="ECO:0000313" key="3">
    <source>
        <dbReference type="EMBL" id="MFD4217253.1"/>
    </source>
</evidence>
<gene>
    <name evidence="3" type="ORF">ACFWSS_30730</name>
</gene>
<keyword evidence="4" id="KW-1185">Reference proteome</keyword>
<dbReference type="Gene3D" id="3.40.50.300">
    <property type="entry name" value="P-loop containing nucleotide triphosphate hydrolases"/>
    <property type="match status" value="2"/>
</dbReference>
<dbReference type="GO" id="GO:0004386">
    <property type="term" value="F:helicase activity"/>
    <property type="evidence" value="ECO:0007669"/>
    <property type="project" value="UniProtKB-KW"/>
</dbReference>
<dbReference type="InterPro" id="IPR050742">
    <property type="entry name" value="Helicase_Restrict-Modif_Enz"/>
</dbReference>
<evidence type="ECO:0000313" key="4">
    <source>
        <dbReference type="Proteomes" id="UP001598251"/>
    </source>
</evidence>
<proteinExistence type="predicted"/>
<keyword evidence="3" id="KW-0547">Nucleotide-binding</keyword>
<dbReference type="InterPro" id="IPR045572">
    <property type="entry name" value="RE_endonuc_C"/>
</dbReference>
<reference evidence="3 4" key="1">
    <citation type="submission" date="2024-09" db="EMBL/GenBank/DDBJ databases">
        <title>The Natural Products Discovery Center: Release of the First 8490 Sequenced Strains for Exploring Actinobacteria Biosynthetic Diversity.</title>
        <authorList>
            <person name="Kalkreuter E."/>
            <person name="Kautsar S.A."/>
            <person name="Yang D."/>
            <person name="Bader C.D."/>
            <person name="Teijaro C.N."/>
            <person name="Fluegel L."/>
            <person name="Davis C.M."/>
            <person name="Simpson J.R."/>
            <person name="Lauterbach L."/>
            <person name="Steele A.D."/>
            <person name="Gui C."/>
            <person name="Meng S."/>
            <person name="Li G."/>
            <person name="Viehrig K."/>
            <person name="Ye F."/>
            <person name="Su P."/>
            <person name="Kiefer A.F."/>
            <person name="Nichols A."/>
            <person name="Cepeda A.J."/>
            <person name="Yan W."/>
            <person name="Fan B."/>
            <person name="Jiang Y."/>
            <person name="Adhikari A."/>
            <person name="Zheng C.-J."/>
            <person name="Schuster L."/>
            <person name="Cowan T.M."/>
            <person name="Smanski M.J."/>
            <person name="Chevrette M.G."/>
            <person name="De Carvalho L.P.S."/>
            <person name="Shen B."/>
        </authorList>
    </citation>
    <scope>NUCLEOTIDE SEQUENCE [LARGE SCALE GENOMIC DNA]</scope>
    <source>
        <strain evidence="3 4">NPDC058546</strain>
    </source>
</reference>
<keyword evidence="3" id="KW-0067">ATP-binding</keyword>
<keyword evidence="3" id="KW-0378">Hydrolase</keyword>
<dbReference type="Pfam" id="PF04851">
    <property type="entry name" value="ResIII"/>
    <property type="match status" value="1"/>
</dbReference>
<dbReference type="PANTHER" id="PTHR47396">
    <property type="entry name" value="TYPE I RESTRICTION ENZYME ECOKI R PROTEIN"/>
    <property type="match status" value="1"/>
</dbReference>
<feature type="domain" description="Type III restriction enzyme C-terminal endonuclease" evidence="2">
    <location>
        <begin position="879"/>
        <end position="983"/>
    </location>
</feature>
<evidence type="ECO:0000259" key="1">
    <source>
        <dbReference type="Pfam" id="PF04851"/>
    </source>
</evidence>
<name>A0ABW6EQ28_9ACTN</name>
<dbReference type="SUPFAM" id="SSF52540">
    <property type="entry name" value="P-loop containing nucleoside triphosphate hydrolases"/>
    <property type="match status" value="2"/>
</dbReference>
<dbReference type="RefSeq" id="WP_382829378.1">
    <property type="nucleotide sequence ID" value="NZ_JBHXLY010000030.1"/>
</dbReference>
<feature type="domain" description="Helicase/UvrB N-terminal" evidence="1">
    <location>
        <begin position="74"/>
        <end position="226"/>
    </location>
</feature>
<dbReference type="InterPro" id="IPR027417">
    <property type="entry name" value="P-loop_NTPase"/>
</dbReference>
<evidence type="ECO:0000259" key="2">
    <source>
        <dbReference type="Pfam" id="PF19778"/>
    </source>
</evidence>
<organism evidence="3 4">
    <name type="scientific">Streptomyces sindenensis</name>
    <dbReference type="NCBI Taxonomy" id="67363"/>
    <lineage>
        <taxon>Bacteria</taxon>
        <taxon>Bacillati</taxon>
        <taxon>Actinomycetota</taxon>
        <taxon>Actinomycetes</taxon>
        <taxon>Kitasatosporales</taxon>
        <taxon>Streptomycetaceae</taxon>
        <taxon>Streptomyces</taxon>
    </lineage>
</organism>